<dbReference type="WBParaSite" id="Smp_328320.1">
    <property type="protein sequence ID" value="Smp_328320.1"/>
    <property type="gene ID" value="Smp_328320"/>
</dbReference>
<name>A0A5K4F8N4_SCHMA</name>
<protein>
    <submittedName>
        <fullName evidence="2">Uncharacterized protein</fullName>
    </submittedName>
</protein>
<proteinExistence type="predicted"/>
<reference evidence="1" key="1">
    <citation type="journal article" date="2012" name="PLoS Negl. Trop. Dis.">
        <title>A systematically improved high quality genome and transcriptome of the human blood fluke Schistosoma mansoni.</title>
        <authorList>
            <person name="Protasio A.V."/>
            <person name="Tsai I.J."/>
            <person name="Babbage A."/>
            <person name="Nichol S."/>
            <person name="Hunt M."/>
            <person name="Aslett M.A."/>
            <person name="De Silva N."/>
            <person name="Velarde G.S."/>
            <person name="Anderson T.J."/>
            <person name="Clark R.C."/>
            <person name="Davidson C."/>
            <person name="Dillon G.P."/>
            <person name="Holroyd N.E."/>
            <person name="LoVerde P.T."/>
            <person name="Lloyd C."/>
            <person name="McQuillan J."/>
            <person name="Oliveira G."/>
            <person name="Otto T.D."/>
            <person name="Parker-Manuel S.J."/>
            <person name="Quail M.A."/>
            <person name="Wilson R.A."/>
            <person name="Zerlotini A."/>
            <person name="Dunne D.W."/>
            <person name="Berriman M."/>
        </authorList>
    </citation>
    <scope>NUCLEOTIDE SEQUENCE [LARGE SCALE GENOMIC DNA]</scope>
    <source>
        <strain evidence="1">Puerto Rican</strain>
    </source>
</reference>
<sequence length="77" mass="8967">MVKIGFKLFEGFTSINFIVSFPSDLEMDQIQRIKNTLYCIYPTDFTMNIQVNKKLSSIISYPKRNGIFCKCSVEELE</sequence>
<organism evidence="1 2">
    <name type="scientific">Schistosoma mansoni</name>
    <name type="common">Blood fluke</name>
    <dbReference type="NCBI Taxonomy" id="6183"/>
    <lineage>
        <taxon>Eukaryota</taxon>
        <taxon>Metazoa</taxon>
        <taxon>Spiralia</taxon>
        <taxon>Lophotrochozoa</taxon>
        <taxon>Platyhelminthes</taxon>
        <taxon>Trematoda</taxon>
        <taxon>Digenea</taxon>
        <taxon>Strigeidida</taxon>
        <taxon>Schistosomatoidea</taxon>
        <taxon>Schistosomatidae</taxon>
        <taxon>Schistosoma</taxon>
    </lineage>
</organism>
<evidence type="ECO:0000313" key="1">
    <source>
        <dbReference type="Proteomes" id="UP000008854"/>
    </source>
</evidence>
<dbReference type="AlphaFoldDB" id="A0A5K4F8N4"/>
<accession>A0A5K4F8N4</accession>
<dbReference type="Proteomes" id="UP000008854">
    <property type="component" value="Unassembled WGS sequence"/>
</dbReference>
<keyword evidence="1" id="KW-1185">Reference proteome</keyword>
<evidence type="ECO:0000313" key="2">
    <source>
        <dbReference type="WBParaSite" id="Smp_328320.1"/>
    </source>
</evidence>
<dbReference type="InParanoid" id="A0A5K4F8N4"/>
<reference evidence="2" key="2">
    <citation type="submission" date="2019-11" db="UniProtKB">
        <authorList>
            <consortium name="WormBaseParasite"/>
        </authorList>
    </citation>
    <scope>IDENTIFICATION</scope>
    <source>
        <strain evidence="2">Puerto Rican</strain>
    </source>
</reference>